<evidence type="ECO:0000256" key="1">
    <source>
        <dbReference type="SAM" id="Phobius"/>
    </source>
</evidence>
<sequence>MKVAVEIIAWLIALSWWSRVLPAILYTPRLPDLLKTPKESHSASSITIIVPARNEAAAIGQTLRSLATQDHALLRVIAINDRSTDATGSIMNQVAAEYPAVIQVLHLSELPSQWTGKVHAMALAARSVETDWMLFTDGDVNFAPSAIRLALATAEGERVDHFVLLPTMEIHTRGEGIVLGFFQIVSIWAVRLWKVKDVHAKRDIVGVGAFNLIRREAYEKIGGFDAMPMEILEDMRLASTVKRAGLRSQVGFGRDFIRIHWAEGMRGIVGVLTKNMFAGALFRVELVLAICLWLTAFCVLPFFGLFVHATRWQAVVTLLAMVATYMLYAKQSRIPVWYVLAAPFAAVVMIYAVLRSMLFALRQRGVTWRGTFYPLADLRRRARSIE</sequence>
<feature type="transmembrane region" description="Helical" evidence="1">
    <location>
        <begin position="312"/>
        <end position="329"/>
    </location>
</feature>
<dbReference type="HOGENOM" id="CLU_038143_0_0_0"/>
<dbReference type="RefSeq" id="WP_013567586.1">
    <property type="nucleotide sequence ID" value="NC_014963.1"/>
</dbReference>
<dbReference type="GO" id="GO:0016740">
    <property type="term" value="F:transferase activity"/>
    <property type="evidence" value="ECO:0007669"/>
    <property type="project" value="UniProtKB-KW"/>
</dbReference>
<evidence type="ECO:0000313" key="3">
    <source>
        <dbReference type="Proteomes" id="UP000006844"/>
    </source>
</evidence>
<feature type="transmembrane region" description="Helical" evidence="1">
    <location>
        <begin position="336"/>
        <end position="354"/>
    </location>
</feature>
<reference evidence="2 3" key="1">
    <citation type="journal article" date="2012" name="Stand. Genomic Sci.">
        <title>Complete genome sequence of Terriglobus saanensis type strain SP1PR4(T), an Acidobacteria from tundra soil.</title>
        <authorList>
            <person name="Rawat S.R."/>
            <person name="Mannisto M.K."/>
            <person name="Starovoytov V."/>
            <person name="Goodwin L."/>
            <person name="Nolan M."/>
            <person name="Hauser L."/>
            <person name="Land M."/>
            <person name="Davenport K.W."/>
            <person name="Woyke T."/>
            <person name="Haggblom M.M."/>
        </authorList>
    </citation>
    <scope>NUCLEOTIDE SEQUENCE</scope>
    <source>
        <strain evidence="3">ATCC BAA-1853 / DSM 23119 / SP1PR4</strain>
    </source>
</reference>
<name>E8UWW6_TERSS</name>
<dbReference type="KEGG" id="tsa:AciPR4_1022"/>
<dbReference type="InterPro" id="IPR029044">
    <property type="entry name" value="Nucleotide-diphossugar_trans"/>
</dbReference>
<dbReference type="SUPFAM" id="SSF53448">
    <property type="entry name" value="Nucleotide-diphospho-sugar transferases"/>
    <property type="match status" value="1"/>
</dbReference>
<dbReference type="Pfam" id="PF13641">
    <property type="entry name" value="Glyco_tranf_2_3"/>
    <property type="match status" value="1"/>
</dbReference>
<keyword evidence="1" id="KW-0472">Membrane</keyword>
<dbReference type="Proteomes" id="UP000006844">
    <property type="component" value="Chromosome"/>
</dbReference>
<dbReference type="EMBL" id="CP002467">
    <property type="protein sequence ID" value="ADV81853.1"/>
    <property type="molecule type" value="Genomic_DNA"/>
</dbReference>
<dbReference type="STRING" id="401053.AciPR4_1022"/>
<keyword evidence="3" id="KW-1185">Reference proteome</keyword>
<evidence type="ECO:0000313" key="2">
    <source>
        <dbReference type="EMBL" id="ADV81853.1"/>
    </source>
</evidence>
<dbReference type="PANTHER" id="PTHR43646">
    <property type="entry name" value="GLYCOSYLTRANSFERASE"/>
    <property type="match status" value="1"/>
</dbReference>
<dbReference type="PANTHER" id="PTHR43646:SF3">
    <property type="entry name" value="SLR1566 PROTEIN"/>
    <property type="match status" value="1"/>
</dbReference>
<dbReference type="eggNOG" id="COG1215">
    <property type="taxonomic scope" value="Bacteria"/>
</dbReference>
<dbReference type="AlphaFoldDB" id="E8UWW6"/>
<gene>
    <name evidence="2" type="ordered locus">AciPR4_1022</name>
</gene>
<organism evidence="2 3">
    <name type="scientific">Terriglobus saanensis (strain ATCC BAA-1853 / DSM 23119 / SP1PR4)</name>
    <dbReference type="NCBI Taxonomy" id="401053"/>
    <lineage>
        <taxon>Bacteria</taxon>
        <taxon>Pseudomonadati</taxon>
        <taxon>Acidobacteriota</taxon>
        <taxon>Terriglobia</taxon>
        <taxon>Terriglobales</taxon>
        <taxon>Acidobacteriaceae</taxon>
        <taxon>Terriglobus</taxon>
    </lineage>
</organism>
<keyword evidence="2" id="KW-0808">Transferase</keyword>
<keyword evidence="1" id="KW-1133">Transmembrane helix</keyword>
<feature type="transmembrane region" description="Helical" evidence="1">
    <location>
        <begin position="286"/>
        <end position="306"/>
    </location>
</feature>
<proteinExistence type="predicted"/>
<keyword evidence="1" id="KW-0812">Transmembrane</keyword>
<protein>
    <submittedName>
        <fullName evidence="2">Glycosyl transferase family 2</fullName>
    </submittedName>
</protein>
<accession>E8UWW6</accession>
<dbReference type="Gene3D" id="3.90.550.10">
    <property type="entry name" value="Spore Coat Polysaccharide Biosynthesis Protein SpsA, Chain A"/>
    <property type="match status" value="1"/>
</dbReference>